<dbReference type="eggNOG" id="arCOG13836">
    <property type="taxonomic scope" value="Archaea"/>
</dbReference>
<evidence type="ECO:0000313" key="1">
    <source>
        <dbReference type="EMBL" id="ADN50450.1"/>
    </source>
</evidence>
<dbReference type="EMBL" id="CP002100">
    <property type="protein sequence ID" value="ADN50450.1"/>
    <property type="molecule type" value="Genomic_DNA"/>
</dbReference>
<dbReference type="OrthoDB" id="28049at2157"/>
<evidence type="ECO:0000313" key="2">
    <source>
        <dbReference type="Proteomes" id="UP000006681"/>
    </source>
</evidence>
<dbReference type="GeneID" id="9751993"/>
<protein>
    <submittedName>
        <fullName evidence="1">Uncharacterized protein</fullName>
    </submittedName>
</protein>
<reference evidence="2" key="2">
    <citation type="journal article" date="2010" name="Stand. Genomic Sci.">
        <title>Complete genome sequence of Vulcanisaeta distributa type strain (IC-017T).</title>
        <authorList>
            <person name="Mavromatis K."/>
            <person name="Sikorski J."/>
            <person name="Pabst E."/>
            <person name="Teshima H."/>
            <person name="Lapidus A."/>
            <person name="Lucas S."/>
            <person name="Nolan M."/>
            <person name="Glavina Del Rio T."/>
            <person name="Cheng J."/>
            <person name="Bruce D."/>
            <person name="Goodwin L."/>
            <person name="Pitluck S."/>
            <person name="Liolios K."/>
            <person name="Ivanova N."/>
            <person name="Mikhailova N."/>
            <person name="Pati A."/>
            <person name="Chen A."/>
            <person name="Palaniappan K."/>
            <person name="Land M."/>
            <person name="Hauser L."/>
            <person name="Chang Y."/>
            <person name="Jeffries C."/>
            <person name="Rohde M."/>
            <person name="Spring S."/>
            <person name="Goker M."/>
            <person name="Wirth R."/>
            <person name="Woyke T."/>
            <person name="Bristow J."/>
            <person name="Eisen J."/>
            <person name="Markowitz V."/>
            <person name="Hugenholtz P."/>
            <person name="Klenk H."/>
            <person name="Kyrpides N."/>
        </authorList>
    </citation>
    <scope>NUCLEOTIDE SEQUENCE [LARGE SCALE GENOMIC DNA]</scope>
    <source>
        <strain evidence="2">DSM 14429 / JCM 11212 / NBRC 100878 / IC-017</strain>
    </source>
</reference>
<dbReference type="Proteomes" id="UP000006681">
    <property type="component" value="Chromosome"/>
</dbReference>
<sequence>MELGLVDSGSGQYVEFALPYLSSYKPFIAVYDARGARVVEGGNVVRAQVVGGDYAIVKGYFVNSKPYVVDVSVGGDGVRFLPALFNQLITRVSPGNGGNVVLYILEFRVPNDVSISVRFHREIRRCFSKYGHAWIGREVCFDINKWREVFSKYGNAFIRVYPIHVSVNDALRIVDSIINSIKSKINYLSEDLKYELRAYRRARLRKLIEEFNELLRGWESFRASLVGGHAVSQ</sequence>
<name>E1QQF5_VULDI</name>
<dbReference type="AlphaFoldDB" id="E1QQF5"/>
<dbReference type="RefSeq" id="WP_013336175.1">
    <property type="nucleotide sequence ID" value="NC_014537.1"/>
</dbReference>
<proteinExistence type="predicted"/>
<dbReference type="KEGG" id="vdi:Vdis_1062"/>
<organism evidence="1 2">
    <name type="scientific">Vulcanisaeta distributa (strain DSM 14429 / JCM 11212 / NBRC 100878 / IC-017)</name>
    <dbReference type="NCBI Taxonomy" id="572478"/>
    <lineage>
        <taxon>Archaea</taxon>
        <taxon>Thermoproteota</taxon>
        <taxon>Thermoprotei</taxon>
        <taxon>Thermoproteales</taxon>
        <taxon>Thermoproteaceae</taxon>
        <taxon>Vulcanisaeta</taxon>
    </lineage>
</organism>
<keyword evidence="2" id="KW-1185">Reference proteome</keyword>
<gene>
    <name evidence="1" type="ordered locus">Vdis_1062</name>
</gene>
<reference evidence="1 2" key="1">
    <citation type="journal article" date="2010" name="Stand. Genomic Sci.">
        <title>Complete genome sequence of Vulcanisaeta distributa type strain (IC-017).</title>
        <authorList>
            <person name="Mavromatis K."/>
            <person name="Sikorski J."/>
            <person name="Pabst E."/>
            <person name="Teshima H."/>
            <person name="Lapidus A."/>
            <person name="Lucas S."/>
            <person name="Nolan M."/>
            <person name="Glavina Del Rio T."/>
            <person name="Cheng J.F."/>
            <person name="Bruce D."/>
            <person name="Goodwin L."/>
            <person name="Pitluck S."/>
            <person name="Liolios K."/>
            <person name="Ivanova N."/>
            <person name="Mikhailova N."/>
            <person name="Pati A."/>
            <person name="Chen A."/>
            <person name="Palaniappan K."/>
            <person name="Land M."/>
            <person name="Hauser L."/>
            <person name="Chang Y.J."/>
            <person name="Jeffries C.D."/>
            <person name="Rohde M."/>
            <person name="Spring S."/>
            <person name="Goker M."/>
            <person name="Wirth R."/>
            <person name="Woyke T."/>
            <person name="Bristow J."/>
            <person name="Eisen J.A."/>
            <person name="Markowitz V."/>
            <person name="Hugenholtz P."/>
            <person name="Klenk H.P."/>
            <person name="Kyrpides N.C."/>
        </authorList>
    </citation>
    <scope>NUCLEOTIDE SEQUENCE [LARGE SCALE GENOMIC DNA]</scope>
    <source>
        <strain evidence="2">DSM 14429 / JCM 11212 / NBRC 100878 / IC-017</strain>
    </source>
</reference>
<accession>E1QQF5</accession>
<dbReference type="HOGENOM" id="CLU_1187840_0_0_2"/>